<reference evidence="2 3" key="1">
    <citation type="submission" date="2019-02" db="EMBL/GenBank/DDBJ databases">
        <title>Deep-cultivation of Planctomycetes and their phenomic and genomic characterization uncovers novel biology.</title>
        <authorList>
            <person name="Wiegand S."/>
            <person name="Jogler M."/>
            <person name="Boedeker C."/>
            <person name="Pinto D."/>
            <person name="Vollmers J."/>
            <person name="Rivas-Marin E."/>
            <person name="Kohn T."/>
            <person name="Peeters S.H."/>
            <person name="Heuer A."/>
            <person name="Rast P."/>
            <person name="Oberbeckmann S."/>
            <person name="Bunk B."/>
            <person name="Jeske O."/>
            <person name="Meyerdierks A."/>
            <person name="Storesund J.E."/>
            <person name="Kallscheuer N."/>
            <person name="Luecker S."/>
            <person name="Lage O.M."/>
            <person name="Pohl T."/>
            <person name="Merkel B.J."/>
            <person name="Hornburger P."/>
            <person name="Mueller R.-W."/>
            <person name="Bruemmer F."/>
            <person name="Labrenz M."/>
            <person name="Spormann A.M."/>
            <person name="Op den Camp H."/>
            <person name="Overmann J."/>
            <person name="Amann R."/>
            <person name="Jetten M.S.M."/>
            <person name="Mascher T."/>
            <person name="Medema M.H."/>
            <person name="Devos D.P."/>
            <person name="Kaster A.-K."/>
            <person name="Ovreas L."/>
            <person name="Rohde M."/>
            <person name="Galperin M.Y."/>
            <person name="Jogler C."/>
        </authorList>
    </citation>
    <scope>NUCLEOTIDE SEQUENCE [LARGE SCALE GENOMIC DNA]</scope>
    <source>
        <strain evidence="2 3">K22_7</strain>
    </source>
</reference>
<dbReference type="Proteomes" id="UP000318538">
    <property type="component" value="Chromosome"/>
</dbReference>
<evidence type="ECO:0000256" key="1">
    <source>
        <dbReference type="SAM" id="Phobius"/>
    </source>
</evidence>
<dbReference type="AlphaFoldDB" id="A0A517N4A9"/>
<keyword evidence="1" id="KW-1133">Transmembrane helix</keyword>
<protein>
    <submittedName>
        <fullName evidence="2">Uncharacterized protein</fullName>
    </submittedName>
</protein>
<keyword evidence="1" id="KW-0812">Transmembrane</keyword>
<keyword evidence="1" id="KW-0472">Membrane</keyword>
<gene>
    <name evidence="2" type="ORF">K227x_02070</name>
</gene>
<evidence type="ECO:0000313" key="3">
    <source>
        <dbReference type="Proteomes" id="UP000318538"/>
    </source>
</evidence>
<dbReference type="EMBL" id="CP036525">
    <property type="protein sequence ID" value="QDT01838.1"/>
    <property type="molecule type" value="Genomic_DNA"/>
</dbReference>
<name>A0A517N4A9_9BACT</name>
<sequence length="71" mass="7832">MIAPAHSINRLSPPYQARMVRVARAQSELTQPEPSKAEWIRQTVGRHPAAAVATACLVGLAIGWFVKRRNV</sequence>
<proteinExistence type="predicted"/>
<accession>A0A517N4A9</accession>
<dbReference type="KEGG" id="rlc:K227x_02070"/>
<evidence type="ECO:0000313" key="2">
    <source>
        <dbReference type="EMBL" id="QDT01838.1"/>
    </source>
</evidence>
<feature type="transmembrane region" description="Helical" evidence="1">
    <location>
        <begin position="49"/>
        <end position="66"/>
    </location>
</feature>
<keyword evidence="3" id="KW-1185">Reference proteome</keyword>
<organism evidence="2 3">
    <name type="scientific">Rubripirellula lacrimiformis</name>
    <dbReference type="NCBI Taxonomy" id="1930273"/>
    <lineage>
        <taxon>Bacteria</taxon>
        <taxon>Pseudomonadati</taxon>
        <taxon>Planctomycetota</taxon>
        <taxon>Planctomycetia</taxon>
        <taxon>Pirellulales</taxon>
        <taxon>Pirellulaceae</taxon>
        <taxon>Rubripirellula</taxon>
    </lineage>
</organism>